<evidence type="ECO:0000256" key="5">
    <source>
        <dbReference type="ARBA" id="ARBA00022989"/>
    </source>
</evidence>
<feature type="transmembrane region" description="Helical" evidence="9">
    <location>
        <begin position="148"/>
        <end position="171"/>
    </location>
</feature>
<comment type="caution">
    <text evidence="11">The sequence shown here is derived from an EMBL/GenBank/DDBJ whole genome shotgun (WGS) entry which is preliminary data.</text>
</comment>
<evidence type="ECO:0000256" key="9">
    <source>
        <dbReference type="SAM" id="Phobius"/>
    </source>
</evidence>
<name>A0AAV4HTJ1_9GAST</name>
<keyword evidence="12" id="KW-1185">Reference proteome</keyword>
<dbReference type="EMBL" id="BMAT01009182">
    <property type="protein sequence ID" value="GFS00517.1"/>
    <property type="molecule type" value="Genomic_DNA"/>
</dbReference>
<keyword evidence="5 9" id="KW-1133">Transmembrane helix</keyword>
<evidence type="ECO:0000313" key="11">
    <source>
        <dbReference type="EMBL" id="GFS00517.1"/>
    </source>
</evidence>
<evidence type="ECO:0000256" key="1">
    <source>
        <dbReference type="ARBA" id="ARBA00004479"/>
    </source>
</evidence>
<evidence type="ECO:0000259" key="10">
    <source>
        <dbReference type="PROSITE" id="PS50866"/>
    </source>
</evidence>
<sequence length="187" mass="20741">MHKSCFSKTFTASVQVVFEFKVVSGGNRDIDIKVISPNGLVLFKALRTSGDEISFYAYGGDFRFCFSNEFSKVTGKRVAFNIRPFDEAEPVVASVNETIVIVKGPMEAHCENIHFLLGVVQDFQAKYMVRESAGRYLAETLQARVDTYSLGLSLAVLVAGLGQVAVFKMFFTERRTSSKPAPQDTQL</sequence>
<reference evidence="11 12" key="1">
    <citation type="journal article" date="2021" name="Elife">
        <title>Chloroplast acquisition without the gene transfer in kleptoplastic sea slugs, Plakobranchus ocellatus.</title>
        <authorList>
            <person name="Maeda T."/>
            <person name="Takahashi S."/>
            <person name="Yoshida T."/>
            <person name="Shimamura S."/>
            <person name="Takaki Y."/>
            <person name="Nagai Y."/>
            <person name="Toyoda A."/>
            <person name="Suzuki Y."/>
            <person name="Arimoto A."/>
            <person name="Ishii H."/>
            <person name="Satoh N."/>
            <person name="Nishiyama T."/>
            <person name="Hasebe M."/>
            <person name="Maruyama T."/>
            <person name="Minagawa J."/>
            <person name="Obokata J."/>
            <person name="Shigenobu S."/>
        </authorList>
    </citation>
    <scope>NUCLEOTIDE SEQUENCE [LARGE SCALE GENOMIC DNA]</scope>
</reference>
<dbReference type="Pfam" id="PF01105">
    <property type="entry name" value="EMP24_GP25L"/>
    <property type="match status" value="1"/>
</dbReference>
<accession>A0AAV4HTJ1</accession>
<keyword evidence="6 9" id="KW-0472">Membrane</keyword>
<evidence type="ECO:0000256" key="7">
    <source>
        <dbReference type="ARBA" id="ARBA00037847"/>
    </source>
</evidence>
<dbReference type="PROSITE" id="PS50866">
    <property type="entry name" value="GOLD"/>
    <property type="match status" value="1"/>
</dbReference>
<feature type="domain" description="GOLD" evidence="10">
    <location>
        <begin position="3"/>
        <end position="84"/>
    </location>
</feature>
<keyword evidence="3 8" id="KW-0812">Transmembrane</keyword>
<gene>
    <name evidence="11" type="ORF">ElyMa_004557100</name>
</gene>
<dbReference type="AlphaFoldDB" id="A0AAV4HTJ1"/>
<dbReference type="InterPro" id="IPR036598">
    <property type="entry name" value="GOLD_dom_sf"/>
</dbReference>
<evidence type="ECO:0000313" key="12">
    <source>
        <dbReference type="Proteomes" id="UP000762676"/>
    </source>
</evidence>
<dbReference type="InterPro" id="IPR009038">
    <property type="entry name" value="GOLD_dom"/>
</dbReference>
<comment type="subcellular location">
    <subcellularLocation>
        <location evidence="7">Endomembrane system</location>
        <topology evidence="7">Single-pass membrane protein</topology>
    </subcellularLocation>
    <subcellularLocation>
        <location evidence="1 8">Membrane</location>
        <topology evidence="1 8">Single-pass type I membrane protein</topology>
    </subcellularLocation>
</comment>
<dbReference type="Proteomes" id="UP000762676">
    <property type="component" value="Unassembled WGS sequence"/>
</dbReference>
<evidence type="ECO:0000256" key="6">
    <source>
        <dbReference type="ARBA" id="ARBA00023136"/>
    </source>
</evidence>
<evidence type="ECO:0000256" key="8">
    <source>
        <dbReference type="RuleBase" id="RU003827"/>
    </source>
</evidence>
<dbReference type="InterPro" id="IPR015720">
    <property type="entry name" value="Emp24-like"/>
</dbReference>
<dbReference type="SMART" id="SM01190">
    <property type="entry name" value="EMP24_GP25L"/>
    <property type="match status" value="1"/>
</dbReference>
<organism evidence="11 12">
    <name type="scientific">Elysia marginata</name>
    <dbReference type="NCBI Taxonomy" id="1093978"/>
    <lineage>
        <taxon>Eukaryota</taxon>
        <taxon>Metazoa</taxon>
        <taxon>Spiralia</taxon>
        <taxon>Lophotrochozoa</taxon>
        <taxon>Mollusca</taxon>
        <taxon>Gastropoda</taxon>
        <taxon>Heterobranchia</taxon>
        <taxon>Euthyneura</taxon>
        <taxon>Panpulmonata</taxon>
        <taxon>Sacoglossa</taxon>
        <taxon>Placobranchoidea</taxon>
        <taxon>Plakobranchidae</taxon>
        <taxon>Elysia</taxon>
    </lineage>
</organism>
<dbReference type="GO" id="GO:0012505">
    <property type="term" value="C:endomembrane system"/>
    <property type="evidence" value="ECO:0007669"/>
    <property type="project" value="UniProtKB-SubCell"/>
</dbReference>
<comment type="similarity">
    <text evidence="2 8">Belongs to the EMP24/GP25L family.</text>
</comment>
<dbReference type="GO" id="GO:0016020">
    <property type="term" value="C:membrane"/>
    <property type="evidence" value="ECO:0007669"/>
    <property type="project" value="UniProtKB-SubCell"/>
</dbReference>
<proteinExistence type="inferred from homology"/>
<evidence type="ECO:0000256" key="2">
    <source>
        <dbReference type="ARBA" id="ARBA00007104"/>
    </source>
</evidence>
<evidence type="ECO:0000256" key="4">
    <source>
        <dbReference type="ARBA" id="ARBA00022729"/>
    </source>
</evidence>
<protein>
    <submittedName>
        <fullName evidence="11">Transmembrane emp24 domain-containing protein 7</fullName>
    </submittedName>
</protein>
<evidence type="ECO:0000256" key="3">
    <source>
        <dbReference type="ARBA" id="ARBA00022692"/>
    </source>
</evidence>
<keyword evidence="4" id="KW-0732">Signal</keyword>
<dbReference type="PANTHER" id="PTHR22811">
    <property type="entry name" value="TRANSMEMBRANE EMP24 DOMAIN-CONTAINING PROTEIN"/>
    <property type="match status" value="1"/>
</dbReference>
<dbReference type="SUPFAM" id="SSF101576">
    <property type="entry name" value="Supernatant protein factor (SPF), C-terminal domain"/>
    <property type="match status" value="1"/>
</dbReference>